<evidence type="ECO:0000256" key="10">
    <source>
        <dbReference type="SAM" id="MobiDB-lite"/>
    </source>
</evidence>
<evidence type="ECO:0000256" key="7">
    <source>
        <dbReference type="ARBA" id="ARBA00024355"/>
    </source>
</evidence>
<evidence type="ECO:0000259" key="12">
    <source>
        <dbReference type="PROSITE" id="PS51194"/>
    </source>
</evidence>
<protein>
    <recommendedName>
        <fullName evidence="1">RNA helicase</fullName>
        <ecNumber evidence="1">3.6.4.13</ecNumber>
    </recommendedName>
</protein>
<dbReference type="InterPro" id="IPR000629">
    <property type="entry name" value="RNA-helicase_DEAD-box_CS"/>
</dbReference>
<dbReference type="InterPro" id="IPR001650">
    <property type="entry name" value="Helicase_C-like"/>
</dbReference>
<dbReference type="GO" id="GO:0005829">
    <property type="term" value="C:cytosol"/>
    <property type="evidence" value="ECO:0007669"/>
    <property type="project" value="TreeGrafter"/>
</dbReference>
<dbReference type="PROSITE" id="PS51192">
    <property type="entry name" value="HELICASE_ATP_BIND_1"/>
    <property type="match status" value="1"/>
</dbReference>
<comment type="caution">
    <text evidence="13">The sequence shown here is derived from an EMBL/GenBank/DDBJ whole genome shotgun (WGS) entry which is preliminary data.</text>
</comment>
<dbReference type="InterPro" id="IPR014001">
    <property type="entry name" value="Helicase_ATP-bd"/>
</dbReference>
<feature type="region of interest" description="Disordered" evidence="10">
    <location>
        <begin position="274"/>
        <end position="317"/>
    </location>
</feature>
<dbReference type="Proteomes" id="UP000237144">
    <property type="component" value="Unassembled WGS sequence"/>
</dbReference>
<feature type="compositionally biased region" description="Basic and acidic residues" evidence="10">
    <location>
        <begin position="301"/>
        <end position="311"/>
    </location>
</feature>
<evidence type="ECO:0000313" key="14">
    <source>
        <dbReference type="Proteomes" id="UP000237144"/>
    </source>
</evidence>
<feature type="compositionally biased region" description="Basic residues" evidence="10">
    <location>
        <begin position="274"/>
        <end position="283"/>
    </location>
</feature>
<dbReference type="Pfam" id="PF00270">
    <property type="entry name" value="DEAD"/>
    <property type="match status" value="2"/>
</dbReference>
<name>A0A2S5B653_9BASI</name>
<keyword evidence="14" id="KW-1185">Reference proteome</keyword>
<reference evidence="13 14" key="1">
    <citation type="journal article" date="2018" name="Front. Microbiol.">
        <title>Prospects for Fungal Bioremediation of Acidic Radioactive Waste Sites: Characterization and Genome Sequence of Rhodotorula taiwanensis MD1149.</title>
        <authorList>
            <person name="Tkavc R."/>
            <person name="Matrosova V.Y."/>
            <person name="Grichenko O.E."/>
            <person name="Gostincar C."/>
            <person name="Volpe R.P."/>
            <person name="Klimenkova P."/>
            <person name="Gaidamakova E.K."/>
            <person name="Zhou C.E."/>
            <person name="Stewart B.J."/>
            <person name="Lyman M.G."/>
            <person name="Malfatti S.A."/>
            <person name="Rubinfeld B."/>
            <person name="Courtot M."/>
            <person name="Singh J."/>
            <person name="Dalgard C.L."/>
            <person name="Hamilton T."/>
            <person name="Frey K.G."/>
            <person name="Gunde-Cimerman N."/>
            <person name="Dugan L."/>
            <person name="Daly M.J."/>
        </authorList>
    </citation>
    <scope>NUCLEOTIDE SEQUENCE [LARGE SCALE GENOMIC DNA]</scope>
    <source>
        <strain evidence="13 14">MD1149</strain>
    </source>
</reference>
<proteinExistence type="inferred from homology"/>
<feature type="compositionally biased region" description="Gly residues" evidence="10">
    <location>
        <begin position="661"/>
        <end position="670"/>
    </location>
</feature>
<keyword evidence="2 9" id="KW-0547">Nucleotide-binding</keyword>
<dbReference type="InterPro" id="IPR027417">
    <property type="entry name" value="P-loop_NTPase"/>
</dbReference>
<dbReference type="InterPro" id="IPR011545">
    <property type="entry name" value="DEAD/DEAH_box_helicase_dom"/>
</dbReference>
<evidence type="ECO:0000256" key="1">
    <source>
        <dbReference type="ARBA" id="ARBA00012552"/>
    </source>
</evidence>
<evidence type="ECO:0000256" key="2">
    <source>
        <dbReference type="ARBA" id="ARBA00022741"/>
    </source>
</evidence>
<evidence type="ECO:0000256" key="4">
    <source>
        <dbReference type="ARBA" id="ARBA00022806"/>
    </source>
</evidence>
<keyword evidence="5 9" id="KW-0067">ATP-binding</keyword>
<organism evidence="13 14">
    <name type="scientific">Rhodotorula taiwanensis</name>
    <dbReference type="NCBI Taxonomy" id="741276"/>
    <lineage>
        <taxon>Eukaryota</taxon>
        <taxon>Fungi</taxon>
        <taxon>Dikarya</taxon>
        <taxon>Basidiomycota</taxon>
        <taxon>Pucciniomycotina</taxon>
        <taxon>Microbotryomycetes</taxon>
        <taxon>Sporidiobolales</taxon>
        <taxon>Sporidiobolaceae</taxon>
        <taxon>Rhodotorula</taxon>
    </lineage>
</organism>
<comment type="similarity">
    <text evidence="7">Belongs to the DEAD box helicase family. DDX52/ROK1 subfamily.</text>
</comment>
<dbReference type="AlphaFoldDB" id="A0A2S5B653"/>
<dbReference type="GO" id="GO:0005524">
    <property type="term" value="F:ATP binding"/>
    <property type="evidence" value="ECO:0007669"/>
    <property type="project" value="UniProtKB-KW"/>
</dbReference>
<dbReference type="GO" id="GO:0016787">
    <property type="term" value="F:hydrolase activity"/>
    <property type="evidence" value="ECO:0007669"/>
    <property type="project" value="UniProtKB-KW"/>
</dbReference>
<feature type="compositionally biased region" description="Low complexity" evidence="10">
    <location>
        <begin position="671"/>
        <end position="685"/>
    </location>
</feature>
<feature type="compositionally biased region" description="Basic and acidic residues" evidence="10">
    <location>
        <begin position="628"/>
        <end position="643"/>
    </location>
</feature>
<evidence type="ECO:0000256" key="9">
    <source>
        <dbReference type="RuleBase" id="RU000492"/>
    </source>
</evidence>
<evidence type="ECO:0000256" key="5">
    <source>
        <dbReference type="ARBA" id="ARBA00022840"/>
    </source>
</evidence>
<dbReference type="GO" id="GO:0003723">
    <property type="term" value="F:RNA binding"/>
    <property type="evidence" value="ECO:0007669"/>
    <property type="project" value="UniProtKB-KW"/>
</dbReference>
<dbReference type="SMART" id="SM00490">
    <property type="entry name" value="HELICc"/>
    <property type="match status" value="1"/>
</dbReference>
<feature type="domain" description="Helicase C-terminal" evidence="12">
    <location>
        <begin position="432"/>
        <end position="594"/>
    </location>
</feature>
<dbReference type="EMBL" id="PJQD01000055">
    <property type="protein sequence ID" value="POY72249.1"/>
    <property type="molecule type" value="Genomic_DNA"/>
</dbReference>
<feature type="region of interest" description="Disordered" evidence="10">
    <location>
        <begin position="593"/>
        <end position="709"/>
    </location>
</feature>
<dbReference type="Gene3D" id="3.40.50.300">
    <property type="entry name" value="P-loop containing nucleotide triphosphate hydrolases"/>
    <property type="match status" value="2"/>
</dbReference>
<keyword evidence="6" id="KW-0694">RNA-binding</keyword>
<dbReference type="InterPro" id="IPR050079">
    <property type="entry name" value="DEAD_box_RNA_helicase"/>
</dbReference>
<feature type="compositionally biased region" description="Basic and acidic residues" evidence="10">
    <location>
        <begin position="686"/>
        <end position="709"/>
    </location>
</feature>
<dbReference type="PROSITE" id="PS00039">
    <property type="entry name" value="DEAD_ATP_HELICASE"/>
    <property type="match status" value="1"/>
</dbReference>
<dbReference type="CDD" id="cd18787">
    <property type="entry name" value="SF2_C_DEAD"/>
    <property type="match status" value="1"/>
</dbReference>
<dbReference type="OrthoDB" id="360161at2759"/>
<dbReference type="GO" id="GO:0003724">
    <property type="term" value="F:RNA helicase activity"/>
    <property type="evidence" value="ECO:0007669"/>
    <property type="project" value="UniProtKB-EC"/>
</dbReference>
<dbReference type="SMART" id="SM00487">
    <property type="entry name" value="DEXDc"/>
    <property type="match status" value="1"/>
</dbReference>
<comment type="catalytic activity">
    <reaction evidence="8">
        <text>ATP + H2O = ADP + phosphate + H(+)</text>
        <dbReference type="Rhea" id="RHEA:13065"/>
        <dbReference type="ChEBI" id="CHEBI:15377"/>
        <dbReference type="ChEBI" id="CHEBI:15378"/>
        <dbReference type="ChEBI" id="CHEBI:30616"/>
        <dbReference type="ChEBI" id="CHEBI:43474"/>
        <dbReference type="ChEBI" id="CHEBI:456216"/>
        <dbReference type="EC" id="3.6.4.13"/>
    </reaction>
</comment>
<evidence type="ECO:0000256" key="3">
    <source>
        <dbReference type="ARBA" id="ARBA00022801"/>
    </source>
</evidence>
<dbReference type="SUPFAM" id="SSF52540">
    <property type="entry name" value="P-loop containing nucleoside triphosphate hydrolases"/>
    <property type="match status" value="1"/>
</dbReference>
<dbReference type="PANTHER" id="PTHR47959:SF15">
    <property type="entry name" value="RNA HELICASE"/>
    <property type="match status" value="1"/>
</dbReference>
<dbReference type="STRING" id="741276.A0A2S5B653"/>
<feature type="domain" description="Helicase ATP-binding" evidence="11">
    <location>
        <begin position="162"/>
        <end position="408"/>
    </location>
</feature>
<evidence type="ECO:0000259" key="11">
    <source>
        <dbReference type="PROSITE" id="PS51192"/>
    </source>
</evidence>
<dbReference type="PANTHER" id="PTHR47959">
    <property type="entry name" value="ATP-DEPENDENT RNA HELICASE RHLE-RELATED"/>
    <property type="match status" value="1"/>
</dbReference>
<gene>
    <name evidence="13" type="ORF">BMF94_4755</name>
</gene>
<dbReference type="PROSITE" id="PS51194">
    <property type="entry name" value="HELICASE_CTER"/>
    <property type="match status" value="1"/>
</dbReference>
<evidence type="ECO:0000256" key="8">
    <source>
        <dbReference type="ARBA" id="ARBA00047984"/>
    </source>
</evidence>
<feature type="compositionally biased region" description="Basic and acidic residues" evidence="10">
    <location>
        <begin position="284"/>
        <end position="293"/>
    </location>
</feature>
<keyword evidence="3 9" id="KW-0378">Hydrolase</keyword>
<sequence>MDAFRTLTGGSRFDKKRFQSDMNHFQKQEPVASTSANAATNALPSELDFFGTSTATAAATPASAATKKDRKRKRASLAAAATASVSPTEGEDAAAPKVDSAALLRKHKIKLSGLDLPEPVSSIDDVVRRRSSHDGAEAVRRLAKNWRGLGYKDPTGVQMAAWGTMLAGRDILACAPTGSGKTYSFILPLLALLPPSLPAATSASDTVTRSAEDKVLRPRAVVIEPTRELSIQVLREARRLAFGPGGAAGEEGEEDATWKIAVLGEEGVGVQVKKKGKGKKGKGKAKEGAKAGEESAQAEVEQDKLGVHEEGEGADAEPEAYYGPVDILITTPLRLVFALKQNLVSLSSTRYLILDEADKLFELNFLEQTDEILAACASGRPEGGTEANEIRKGMFSATMPSTVEELAKGVMAGAGAGMVRAIVGHKEAATTTIDQALLFVNREDHKLLSLRSLITSGQFTPPVLIFVQSIQRAKELANELVFDGINADAIHADRSAAERDDVVRKFAEGKVWCLICTDVMARGVDFKGVKLVINYDFPQSAMSYIHRIGRTGRAGKAGKAITFFSKADAGHLKTIVNVMRASGCAVPDWMVALPNPSQNSKKQLKQRPIGRKDISRTLGAGALDDAEEGARTKAPREKGDKGQQNKRKGGPGKKERIMSGVGSGFAGAGGKARQQQQQQQKQSGAGKKDDKPAAERPAKKAKREVALEE</sequence>
<dbReference type="Pfam" id="PF00271">
    <property type="entry name" value="Helicase_C"/>
    <property type="match status" value="1"/>
</dbReference>
<keyword evidence="4 9" id="KW-0347">Helicase</keyword>
<evidence type="ECO:0000313" key="13">
    <source>
        <dbReference type="EMBL" id="POY72249.1"/>
    </source>
</evidence>
<evidence type="ECO:0000256" key="6">
    <source>
        <dbReference type="ARBA" id="ARBA00022884"/>
    </source>
</evidence>
<dbReference type="EC" id="3.6.4.13" evidence="1"/>
<accession>A0A2S5B653</accession>